<keyword evidence="2" id="KW-1133">Transmembrane helix</keyword>
<protein>
    <submittedName>
        <fullName evidence="3">Uncharacterized protein</fullName>
    </submittedName>
</protein>
<dbReference type="EMBL" id="JABXBU010000015">
    <property type="protein sequence ID" value="KAF8787390.1"/>
    <property type="molecule type" value="Genomic_DNA"/>
</dbReference>
<evidence type="ECO:0000256" key="1">
    <source>
        <dbReference type="SAM" id="MobiDB-lite"/>
    </source>
</evidence>
<proteinExistence type="predicted"/>
<reference evidence="3" key="2">
    <citation type="submission" date="2020-06" db="EMBL/GenBank/DDBJ databases">
        <authorList>
            <person name="Sheffer M."/>
        </authorList>
    </citation>
    <scope>NUCLEOTIDE SEQUENCE</scope>
</reference>
<accession>A0A8T0FDL2</accession>
<comment type="caution">
    <text evidence="3">The sequence shown here is derived from an EMBL/GenBank/DDBJ whole genome shotgun (WGS) entry which is preliminary data.</text>
</comment>
<evidence type="ECO:0000256" key="2">
    <source>
        <dbReference type="SAM" id="Phobius"/>
    </source>
</evidence>
<evidence type="ECO:0000313" key="3">
    <source>
        <dbReference type="EMBL" id="KAF8787390.1"/>
    </source>
</evidence>
<gene>
    <name evidence="3" type="ORF">HNY73_008992</name>
</gene>
<reference evidence="3" key="1">
    <citation type="journal article" date="2020" name="bioRxiv">
        <title>Chromosome-level reference genome of the European wasp spider Argiope bruennichi: a resource for studies on range expansion and evolutionary adaptation.</title>
        <authorList>
            <person name="Sheffer M.M."/>
            <person name="Hoppe A."/>
            <person name="Krehenwinkel H."/>
            <person name="Uhl G."/>
            <person name="Kuss A.W."/>
            <person name="Jensen L."/>
            <person name="Jensen C."/>
            <person name="Gillespie R.G."/>
            <person name="Hoff K.J."/>
            <person name="Prost S."/>
        </authorList>
    </citation>
    <scope>NUCLEOTIDE SEQUENCE</scope>
</reference>
<keyword evidence="4" id="KW-1185">Reference proteome</keyword>
<name>A0A8T0FDL2_ARGBR</name>
<keyword evidence="2" id="KW-0472">Membrane</keyword>
<feature type="transmembrane region" description="Helical" evidence="2">
    <location>
        <begin position="511"/>
        <end position="532"/>
    </location>
</feature>
<keyword evidence="2" id="KW-0812">Transmembrane</keyword>
<dbReference type="AlphaFoldDB" id="A0A8T0FDL2"/>
<evidence type="ECO:0000313" key="4">
    <source>
        <dbReference type="Proteomes" id="UP000807504"/>
    </source>
</evidence>
<organism evidence="3 4">
    <name type="scientific">Argiope bruennichi</name>
    <name type="common">Wasp spider</name>
    <name type="synonym">Aranea bruennichi</name>
    <dbReference type="NCBI Taxonomy" id="94029"/>
    <lineage>
        <taxon>Eukaryota</taxon>
        <taxon>Metazoa</taxon>
        <taxon>Ecdysozoa</taxon>
        <taxon>Arthropoda</taxon>
        <taxon>Chelicerata</taxon>
        <taxon>Arachnida</taxon>
        <taxon>Araneae</taxon>
        <taxon>Araneomorphae</taxon>
        <taxon>Entelegynae</taxon>
        <taxon>Araneoidea</taxon>
        <taxon>Araneidae</taxon>
        <taxon>Argiope</taxon>
    </lineage>
</organism>
<dbReference type="Proteomes" id="UP000807504">
    <property type="component" value="Unassembled WGS sequence"/>
</dbReference>
<sequence>MPVQSNNKRHLLQRNDKKDSHRKQRDQTIVKYFHVPKKNRAKKKVHHKAISAKFTTVQIEAELTELETEDPKDRDEETEVFSTYYIPNNERSVSKKKNPYKTWKKAHNLENSFANDFISALKSELKSQHSTEATSESEDSLLIEKEKETDYQKLVPTTEDIKPVSEDSIMVKKEQEIFESQEGLLNTRDASRLNDVPLENYDEQDNEYDRSRVIEMPNLGETDSYVRIKKDVNNVSFENKTMPSINSNKKRDLSRKMDEFTKFIEKFKEEKSSYTEFITPINGDSENFNYDTTSEIHNTNDDDYFSSSYSYNDANEENTTEMLKSYSMTEFRNDNYFQNFEERLNYNTTADNVLNFLNNSNSPENVSEKDEQSINNRSMKLIKTFEENTTYRTMKYTDIMVSTEDDSNYDLAKTDSNLAKDFEYPLLKRKSSTNKTYSTDAKYLKMFEDEITQTSNIAHNVNEEEMDESASAEYQYTLKHDEKGEKFAEITEKTEDNYKGIKHSTIKLRIFTIWVTFGVLFCILLTVVAIYLTRKNAILEHRPLFEREKEFIWGDGVEERKNYAHHRFSYKEELKKFIGIPADTDSENKEAKSPRATIIKIEQLKHYLPSISTENEWLNTYEKHKKKQERRNWFHRFLESSCVQSIVQIFKRVKVEKTEGKRGGKKNAYDTDTSKNFLKSLWKPAPLKKTKKKETQQFEFLSENLKTFFSDDEMSSEDELLNGKGIHLIDLTQKRNDLKEHNIPEDLLDPSSQHKHMDIISKKYKTTMNEHQKTDNVKNEVERISGYPSKDNSCSFLNEIKKAVGVAEKNITFPEPLPLCSTELLWKPS</sequence>
<feature type="region of interest" description="Disordered" evidence="1">
    <location>
        <begin position="1"/>
        <end position="27"/>
    </location>
</feature>